<gene>
    <name evidence="2" type="ORF">M404DRAFT_936262</name>
</gene>
<accession>A0A0C3P6F9</accession>
<evidence type="ECO:0000313" key="3">
    <source>
        <dbReference type="Proteomes" id="UP000054217"/>
    </source>
</evidence>
<feature type="region of interest" description="Disordered" evidence="1">
    <location>
        <begin position="1"/>
        <end position="64"/>
    </location>
</feature>
<sequence>MLGREAATTTPRADTGKWVPLPQLRLPEVRPSEDSSPAERFSESKSRLGEDEEGPGTAIRHGGDTIGGLWVLEIGLEVEGVIGEGSINEVGARVASLLGGEEVSFRHWVRLKLEWLLSLSAKAEGSLIAGMGIPDVIVIGTNWGTRSDAAGVEEQK</sequence>
<dbReference type="InParanoid" id="A0A0C3P6F9"/>
<dbReference type="EMBL" id="KN831956">
    <property type="protein sequence ID" value="KIO08875.1"/>
    <property type="molecule type" value="Genomic_DNA"/>
</dbReference>
<proteinExistence type="predicted"/>
<organism evidence="2 3">
    <name type="scientific">Pisolithus tinctorius Marx 270</name>
    <dbReference type="NCBI Taxonomy" id="870435"/>
    <lineage>
        <taxon>Eukaryota</taxon>
        <taxon>Fungi</taxon>
        <taxon>Dikarya</taxon>
        <taxon>Basidiomycota</taxon>
        <taxon>Agaricomycotina</taxon>
        <taxon>Agaricomycetes</taxon>
        <taxon>Agaricomycetidae</taxon>
        <taxon>Boletales</taxon>
        <taxon>Sclerodermatineae</taxon>
        <taxon>Pisolithaceae</taxon>
        <taxon>Pisolithus</taxon>
    </lineage>
</organism>
<reference evidence="3" key="2">
    <citation type="submission" date="2015-01" db="EMBL/GenBank/DDBJ databases">
        <title>Evolutionary Origins and Diversification of the Mycorrhizal Mutualists.</title>
        <authorList>
            <consortium name="DOE Joint Genome Institute"/>
            <consortium name="Mycorrhizal Genomics Consortium"/>
            <person name="Kohler A."/>
            <person name="Kuo A."/>
            <person name="Nagy L.G."/>
            <person name="Floudas D."/>
            <person name="Copeland A."/>
            <person name="Barry K.W."/>
            <person name="Cichocki N."/>
            <person name="Veneault-Fourrey C."/>
            <person name="LaButti K."/>
            <person name="Lindquist E.A."/>
            <person name="Lipzen A."/>
            <person name="Lundell T."/>
            <person name="Morin E."/>
            <person name="Murat C."/>
            <person name="Riley R."/>
            <person name="Ohm R."/>
            <person name="Sun H."/>
            <person name="Tunlid A."/>
            <person name="Henrissat B."/>
            <person name="Grigoriev I.V."/>
            <person name="Hibbett D.S."/>
            <person name="Martin F."/>
        </authorList>
    </citation>
    <scope>NUCLEOTIDE SEQUENCE [LARGE SCALE GENOMIC DNA]</scope>
    <source>
        <strain evidence="3">Marx 270</strain>
    </source>
</reference>
<evidence type="ECO:0000256" key="1">
    <source>
        <dbReference type="SAM" id="MobiDB-lite"/>
    </source>
</evidence>
<dbReference type="OrthoDB" id="10436032at2759"/>
<feature type="compositionally biased region" description="Basic and acidic residues" evidence="1">
    <location>
        <begin position="40"/>
        <end position="49"/>
    </location>
</feature>
<protein>
    <submittedName>
        <fullName evidence="2">Uncharacterized protein</fullName>
    </submittedName>
</protein>
<dbReference type="HOGENOM" id="CLU_1687387_0_0_1"/>
<dbReference type="AlphaFoldDB" id="A0A0C3P6F9"/>
<dbReference type="Proteomes" id="UP000054217">
    <property type="component" value="Unassembled WGS sequence"/>
</dbReference>
<evidence type="ECO:0000313" key="2">
    <source>
        <dbReference type="EMBL" id="KIO08875.1"/>
    </source>
</evidence>
<reference evidence="2 3" key="1">
    <citation type="submission" date="2014-04" db="EMBL/GenBank/DDBJ databases">
        <authorList>
            <consortium name="DOE Joint Genome Institute"/>
            <person name="Kuo A."/>
            <person name="Kohler A."/>
            <person name="Costa M.D."/>
            <person name="Nagy L.G."/>
            <person name="Floudas D."/>
            <person name="Copeland A."/>
            <person name="Barry K.W."/>
            <person name="Cichocki N."/>
            <person name="Veneault-Fourrey C."/>
            <person name="LaButti K."/>
            <person name="Lindquist E.A."/>
            <person name="Lipzen A."/>
            <person name="Lundell T."/>
            <person name="Morin E."/>
            <person name="Murat C."/>
            <person name="Sun H."/>
            <person name="Tunlid A."/>
            <person name="Henrissat B."/>
            <person name="Grigoriev I.V."/>
            <person name="Hibbett D.S."/>
            <person name="Martin F."/>
            <person name="Nordberg H.P."/>
            <person name="Cantor M.N."/>
            <person name="Hua S.X."/>
        </authorList>
    </citation>
    <scope>NUCLEOTIDE SEQUENCE [LARGE SCALE GENOMIC DNA]</scope>
    <source>
        <strain evidence="2 3">Marx 270</strain>
    </source>
</reference>
<name>A0A0C3P6F9_PISTI</name>
<keyword evidence="3" id="KW-1185">Reference proteome</keyword>